<accession>A0ABY6CLZ4</accession>
<evidence type="ECO:0000259" key="1">
    <source>
        <dbReference type="PROSITE" id="PS51340"/>
    </source>
</evidence>
<dbReference type="InterPro" id="IPR005302">
    <property type="entry name" value="MoCF_Sase_C"/>
</dbReference>
<organism evidence="2 3">
    <name type="scientific">Reichenbachiella agarivorans</name>
    <dbReference type="NCBI Taxonomy" id="2979464"/>
    <lineage>
        <taxon>Bacteria</taxon>
        <taxon>Pseudomonadati</taxon>
        <taxon>Bacteroidota</taxon>
        <taxon>Cytophagia</taxon>
        <taxon>Cytophagales</taxon>
        <taxon>Reichenbachiellaceae</taxon>
        <taxon>Reichenbachiella</taxon>
    </lineage>
</organism>
<proteinExistence type="predicted"/>
<protein>
    <submittedName>
        <fullName evidence="2">MOSC domain-containing protein</fullName>
    </submittedName>
</protein>
<sequence>MKVVSTNIAQPREIIWNGKPEITGIFKESTSLPIQLGTTDVVGDAVIDRRYHGGVDKACYLYAADHYDYWRAQYPDKELPYGMFGENLTVEGLDETKMIIGDVYQLGTAKVQVSEPRQPCYKLGIRFDDQGILKKFVNSTFSGVYVRVLEVGEVSVGDTFELIESVEQGLSIAEIYGLIYAKTAEPETMRTLLSDQYLPTYLKLKLLDKLS</sequence>
<evidence type="ECO:0000313" key="3">
    <source>
        <dbReference type="Proteomes" id="UP001065174"/>
    </source>
</evidence>
<dbReference type="RefSeq" id="WP_262308195.1">
    <property type="nucleotide sequence ID" value="NZ_CP106679.1"/>
</dbReference>
<dbReference type="Proteomes" id="UP001065174">
    <property type="component" value="Chromosome"/>
</dbReference>
<reference evidence="2" key="1">
    <citation type="submission" date="2022-09" db="EMBL/GenBank/DDBJ databases">
        <title>Comparative genomics and taxonomic characterization of three novel marine species of genus Reichenbachiella exhibiting antioxidant and polysaccharide degradation activities.</title>
        <authorList>
            <person name="Muhammad N."/>
            <person name="Lee Y.-J."/>
            <person name="Ko J."/>
            <person name="Kim S.-G."/>
        </authorList>
    </citation>
    <scope>NUCLEOTIDE SEQUENCE</scope>
    <source>
        <strain evidence="2">BKB1-1</strain>
    </source>
</reference>
<dbReference type="PANTHER" id="PTHR30212:SF2">
    <property type="entry name" value="PROTEIN YIIM"/>
    <property type="match status" value="1"/>
</dbReference>
<evidence type="ECO:0000313" key="2">
    <source>
        <dbReference type="EMBL" id="UXP30749.1"/>
    </source>
</evidence>
<dbReference type="PANTHER" id="PTHR30212">
    <property type="entry name" value="PROTEIN YIIM"/>
    <property type="match status" value="1"/>
</dbReference>
<name>A0ABY6CLZ4_9BACT</name>
<gene>
    <name evidence="2" type="ORF">N6H18_10335</name>
</gene>
<feature type="domain" description="MOSC" evidence="1">
    <location>
        <begin position="27"/>
        <end position="163"/>
    </location>
</feature>
<dbReference type="SUPFAM" id="SSF50800">
    <property type="entry name" value="PK beta-barrel domain-like"/>
    <property type="match status" value="1"/>
</dbReference>
<keyword evidence="3" id="KW-1185">Reference proteome</keyword>
<dbReference type="Gene3D" id="2.40.33.20">
    <property type="entry name" value="PK beta-barrel domain-like"/>
    <property type="match status" value="1"/>
</dbReference>
<dbReference type="InterPro" id="IPR052353">
    <property type="entry name" value="Benzoxazolinone_Detox_Enz"/>
</dbReference>
<dbReference type="EMBL" id="CP106679">
    <property type="protein sequence ID" value="UXP30749.1"/>
    <property type="molecule type" value="Genomic_DNA"/>
</dbReference>
<dbReference type="InterPro" id="IPR011037">
    <property type="entry name" value="Pyrv_Knase-like_insert_dom_sf"/>
</dbReference>
<dbReference type="PROSITE" id="PS51340">
    <property type="entry name" value="MOSC"/>
    <property type="match status" value="1"/>
</dbReference>
<dbReference type="Pfam" id="PF03473">
    <property type="entry name" value="MOSC"/>
    <property type="match status" value="1"/>
</dbReference>